<reference evidence="6" key="1">
    <citation type="submission" date="2023-04" db="EMBL/GenBank/DDBJ databases">
        <title>Phytophthora lilii NBRC 32176.</title>
        <authorList>
            <person name="Ichikawa N."/>
            <person name="Sato H."/>
            <person name="Tonouchi N."/>
        </authorList>
    </citation>
    <scope>NUCLEOTIDE SEQUENCE</scope>
    <source>
        <strain evidence="6">NBRC 32176</strain>
    </source>
</reference>
<dbReference type="GO" id="GO:1990904">
    <property type="term" value="C:ribonucleoprotein complex"/>
    <property type="evidence" value="ECO:0007669"/>
    <property type="project" value="UniProtKB-KW"/>
</dbReference>
<dbReference type="PANTHER" id="PTHR23105">
    <property type="entry name" value="RIBOSOMAL PROTEIN L7AE FAMILY MEMBER"/>
    <property type="match status" value="1"/>
</dbReference>
<dbReference type="Proteomes" id="UP001165083">
    <property type="component" value="Unassembled WGS sequence"/>
</dbReference>
<dbReference type="Pfam" id="PF10994">
    <property type="entry name" value="DUF2817"/>
    <property type="match status" value="1"/>
</dbReference>
<feature type="signal peptide" evidence="4">
    <location>
        <begin position="1"/>
        <end position="19"/>
    </location>
</feature>
<evidence type="ECO:0000256" key="2">
    <source>
        <dbReference type="ARBA" id="ARBA00022980"/>
    </source>
</evidence>
<dbReference type="CDD" id="cd06233">
    <property type="entry name" value="M14-like"/>
    <property type="match status" value="1"/>
</dbReference>
<dbReference type="InterPro" id="IPR004038">
    <property type="entry name" value="Ribosomal_eL8/eL30/eS12/Gad45"/>
</dbReference>
<dbReference type="GO" id="GO:0042254">
    <property type="term" value="P:ribosome biogenesis"/>
    <property type="evidence" value="ECO:0007669"/>
    <property type="project" value="InterPro"/>
</dbReference>
<dbReference type="InterPro" id="IPR018492">
    <property type="entry name" value="Ribosomal_eL8/Nhp2"/>
</dbReference>
<keyword evidence="7" id="KW-1185">Reference proteome</keyword>
<dbReference type="GO" id="GO:0005840">
    <property type="term" value="C:ribosome"/>
    <property type="evidence" value="ECO:0007669"/>
    <property type="project" value="UniProtKB-KW"/>
</dbReference>
<comment type="caution">
    <text evidence="6">The sequence shown here is derived from an EMBL/GenBank/DDBJ whole genome shotgun (WGS) entry which is preliminary data.</text>
</comment>
<dbReference type="Pfam" id="PF01248">
    <property type="entry name" value="Ribosomal_L7Ae"/>
    <property type="match status" value="1"/>
</dbReference>
<gene>
    <name evidence="6" type="ORF">Plil01_000128000</name>
</gene>
<evidence type="ECO:0000256" key="3">
    <source>
        <dbReference type="ARBA" id="ARBA00023274"/>
    </source>
</evidence>
<dbReference type="InterPro" id="IPR029064">
    <property type="entry name" value="Ribosomal_eL30-like_sf"/>
</dbReference>
<dbReference type="OrthoDB" id="270449at2759"/>
<sequence>MRGFLPALAALAAALLLHARHDFAPADSYLPWPSANSSDETHFSDSYYQARALFRSRAEAAGADLFALPLAHLTALDLTVDVAVLRGAKDRVLLHISGTHGVEGFAGSAIQAALLEREAASPNAAKNKPTVIFVHALNAYGFAKLRRFNEHGVDLNRNWLTPEEFKERQQRDPNRLGYLDVYDLLNPTDLQGWQNWFWVKGVVHLATKGFDAIKQATIGGNYRFPQTLFYGGTELEPSLSLLQEFLLKHVDFNAVTKFAMVDVHTGLGPAGVDTLMLGAGSDMTVARSVFTGPEYADKVVFVHDNENPVSRGYDGVGGFTFDGVANLLGPQTKGNALLFCQEFGTVPGVFILKAMIEENHMYYHSVSPTNRLPDWAPPFVYSPSTITMPTKKVKRTTTTTTKVTTTKKVAGSTAASKKNPLFVSTPKNFRKGGDIQRKVLYQRLKVPPSVNQFSNTLDKNVATDLFKLLLKYQPETKAAKTLRLRNIAAGKEEASAPPAVVKFGLNHVTSLIENKKAKLVVIAHDVDPIELVVFLPALCRQFDIPYCIVKGKARLGQLVHQKNAAVVALTHVNKEDKAKFDSLTEAFHAKFNEDTTMRRKWGGGIMGLKTQKKLELREKAIAAEAAKKAQY</sequence>
<dbReference type="InterPro" id="IPR004037">
    <property type="entry name" value="Ribosomal_eL8-like_CS"/>
</dbReference>
<dbReference type="Gene3D" id="3.30.1330.30">
    <property type="match status" value="1"/>
</dbReference>
<comment type="similarity">
    <text evidence="1">Belongs to the eukaryotic ribosomal protein eL8 family.</text>
</comment>
<dbReference type="FunFam" id="3.30.1330.30:FF:000003">
    <property type="entry name" value="60S ribosomal protein L7a"/>
    <property type="match status" value="1"/>
</dbReference>
<evidence type="ECO:0000313" key="6">
    <source>
        <dbReference type="EMBL" id="GMF10478.1"/>
    </source>
</evidence>
<organism evidence="6 7">
    <name type="scientific">Phytophthora lilii</name>
    <dbReference type="NCBI Taxonomy" id="2077276"/>
    <lineage>
        <taxon>Eukaryota</taxon>
        <taxon>Sar</taxon>
        <taxon>Stramenopiles</taxon>
        <taxon>Oomycota</taxon>
        <taxon>Peronosporomycetes</taxon>
        <taxon>Peronosporales</taxon>
        <taxon>Peronosporaceae</taxon>
        <taxon>Phytophthora</taxon>
    </lineage>
</organism>
<dbReference type="SUPFAM" id="SSF55315">
    <property type="entry name" value="L30e-like"/>
    <property type="match status" value="1"/>
</dbReference>
<feature type="chain" id="PRO_5040741358" evidence="4">
    <location>
        <begin position="20"/>
        <end position="631"/>
    </location>
</feature>
<dbReference type="InterPro" id="IPR050257">
    <property type="entry name" value="eL8/uL1-like"/>
</dbReference>
<dbReference type="GO" id="GO:0003723">
    <property type="term" value="F:RNA binding"/>
    <property type="evidence" value="ECO:0007669"/>
    <property type="project" value="InterPro"/>
</dbReference>
<protein>
    <submittedName>
        <fullName evidence="6">Unnamed protein product</fullName>
    </submittedName>
</protein>
<dbReference type="AlphaFoldDB" id="A0A9W6T9Y4"/>
<dbReference type="PROSITE" id="PS01082">
    <property type="entry name" value="RIBOSOMAL_L7AE"/>
    <property type="match status" value="1"/>
</dbReference>
<feature type="domain" description="Ribosomal protein eL8/eL30/eS12/Gadd45" evidence="5">
    <location>
        <begin position="499"/>
        <end position="578"/>
    </location>
</feature>
<keyword evidence="4" id="KW-0732">Signal</keyword>
<evidence type="ECO:0000256" key="1">
    <source>
        <dbReference type="ARBA" id="ARBA00007337"/>
    </source>
</evidence>
<dbReference type="SUPFAM" id="SSF53187">
    <property type="entry name" value="Zn-dependent exopeptidases"/>
    <property type="match status" value="1"/>
</dbReference>
<dbReference type="PRINTS" id="PR00881">
    <property type="entry name" value="L7ARS6FAMILY"/>
</dbReference>
<dbReference type="Gene3D" id="3.40.630.10">
    <property type="entry name" value="Zn peptidases"/>
    <property type="match status" value="1"/>
</dbReference>
<dbReference type="EMBL" id="BSXW01000041">
    <property type="protein sequence ID" value="GMF10478.1"/>
    <property type="molecule type" value="Genomic_DNA"/>
</dbReference>
<keyword evidence="2" id="KW-0689">Ribosomal protein</keyword>
<name>A0A9W6T9Y4_9STRA</name>
<evidence type="ECO:0000256" key="4">
    <source>
        <dbReference type="SAM" id="SignalP"/>
    </source>
</evidence>
<accession>A0A9W6T9Y4</accession>
<keyword evidence="3" id="KW-0687">Ribonucleoprotein</keyword>
<dbReference type="InterPro" id="IPR021259">
    <property type="entry name" value="DUF2817"/>
</dbReference>
<evidence type="ECO:0000259" key="5">
    <source>
        <dbReference type="Pfam" id="PF01248"/>
    </source>
</evidence>
<proteinExistence type="inferred from homology"/>
<evidence type="ECO:0000313" key="7">
    <source>
        <dbReference type="Proteomes" id="UP001165083"/>
    </source>
</evidence>